<accession>A0A432W211</accession>
<dbReference type="EMBL" id="PIPJ01000001">
    <property type="protein sequence ID" value="RUO23264.1"/>
    <property type="molecule type" value="Genomic_DNA"/>
</dbReference>
<feature type="transmembrane region" description="Helical" evidence="2">
    <location>
        <begin position="34"/>
        <end position="53"/>
    </location>
</feature>
<dbReference type="InterPro" id="IPR029787">
    <property type="entry name" value="Nucleotide_cyclase"/>
</dbReference>
<feature type="domain" description="GGDEF" evidence="3">
    <location>
        <begin position="270"/>
        <end position="401"/>
    </location>
</feature>
<dbReference type="SMART" id="SM00267">
    <property type="entry name" value="GGDEF"/>
    <property type="match status" value="1"/>
</dbReference>
<dbReference type="InterPro" id="IPR043128">
    <property type="entry name" value="Rev_trsase/Diguanyl_cyclase"/>
</dbReference>
<evidence type="ECO:0000256" key="1">
    <source>
        <dbReference type="ARBA" id="ARBA00001946"/>
    </source>
</evidence>
<feature type="transmembrane region" description="Helical" evidence="2">
    <location>
        <begin position="98"/>
        <end position="115"/>
    </location>
</feature>
<dbReference type="CDD" id="cd01949">
    <property type="entry name" value="GGDEF"/>
    <property type="match status" value="1"/>
</dbReference>
<dbReference type="GO" id="GO:0003824">
    <property type="term" value="F:catalytic activity"/>
    <property type="evidence" value="ECO:0007669"/>
    <property type="project" value="UniProtKB-ARBA"/>
</dbReference>
<evidence type="ECO:0000259" key="3">
    <source>
        <dbReference type="PROSITE" id="PS50887"/>
    </source>
</evidence>
<dbReference type="PANTHER" id="PTHR46663:SF4">
    <property type="entry name" value="DIGUANYLATE CYCLASE DGCT-RELATED"/>
    <property type="match status" value="1"/>
</dbReference>
<comment type="caution">
    <text evidence="4">The sequence shown here is derived from an EMBL/GenBank/DDBJ whole genome shotgun (WGS) entry which is preliminary data.</text>
</comment>
<evidence type="ECO:0000256" key="2">
    <source>
        <dbReference type="SAM" id="Phobius"/>
    </source>
</evidence>
<dbReference type="InterPro" id="IPR052163">
    <property type="entry name" value="DGC-Regulatory_Protein"/>
</dbReference>
<sequence length="401" mass="44260">MHLPTLIAIILLLNLVLGGLLLVIYRLRLKQRCFLYWAISCWVFVIGGLLAAARNYIEAILLTHWLASLLLIIAPLLAVKGVQHFRARRSAKSWQLQVRFVLIMAIMLAALVPIFAWMAPFTSLIIAGLFAWALYLLVNIKASTQLPQRLLSLFFALHILTMLLQAGAMAMSLITAPAALTAAELDTGIVASTVSSSAGFNLDLMLHTTFISHLLLTTTTALMFPLLVFSKTEERLVELANIDDLTRLSNRRAFFLQADKAFAQAKIEGSPVCVLMVDLDYFKDVNDTWGHAIGDECLRWVANELKQALRDTDIIARVGGEEFAIALPGVTSTAAKNLSKRLCKNISENPLEIDNHTISLSVSIGGVLRNAQHLDFHSLLSDADKALYQAKENGRNQAVFI</sequence>
<dbReference type="RefSeq" id="WP_126764806.1">
    <property type="nucleotide sequence ID" value="NZ_PIPJ01000001.1"/>
</dbReference>
<keyword evidence="2" id="KW-0472">Membrane</keyword>
<feature type="transmembrane region" description="Helical" evidence="2">
    <location>
        <begin position="6"/>
        <end position="27"/>
    </location>
</feature>
<dbReference type="PROSITE" id="PS50887">
    <property type="entry name" value="GGDEF"/>
    <property type="match status" value="1"/>
</dbReference>
<keyword evidence="2" id="KW-1133">Transmembrane helix</keyword>
<dbReference type="PANTHER" id="PTHR46663">
    <property type="entry name" value="DIGUANYLATE CYCLASE DGCT-RELATED"/>
    <property type="match status" value="1"/>
</dbReference>
<dbReference type="Proteomes" id="UP000288395">
    <property type="component" value="Unassembled WGS sequence"/>
</dbReference>
<proteinExistence type="predicted"/>
<feature type="transmembrane region" description="Helical" evidence="2">
    <location>
        <begin position="210"/>
        <end position="229"/>
    </location>
</feature>
<dbReference type="SUPFAM" id="SSF55073">
    <property type="entry name" value="Nucleotide cyclase"/>
    <property type="match status" value="1"/>
</dbReference>
<comment type="cofactor">
    <cofactor evidence="1">
        <name>Mg(2+)</name>
        <dbReference type="ChEBI" id="CHEBI:18420"/>
    </cofactor>
</comment>
<gene>
    <name evidence="4" type="ORF">CWE08_01015</name>
</gene>
<dbReference type="FunFam" id="3.30.70.270:FF:000001">
    <property type="entry name" value="Diguanylate cyclase domain protein"/>
    <property type="match status" value="1"/>
</dbReference>
<feature type="transmembrane region" description="Helical" evidence="2">
    <location>
        <begin position="59"/>
        <end position="78"/>
    </location>
</feature>
<dbReference type="AlphaFoldDB" id="A0A432W211"/>
<reference evidence="5" key="1">
    <citation type="journal article" date="2018" name="Front. Microbiol.">
        <title>Genome-Based Analysis Reveals the Taxonomy and Diversity of the Family Idiomarinaceae.</title>
        <authorList>
            <person name="Liu Y."/>
            <person name="Lai Q."/>
            <person name="Shao Z."/>
        </authorList>
    </citation>
    <scope>NUCLEOTIDE SEQUENCE [LARGE SCALE GENOMIC DNA]</scope>
    <source>
        <strain evidence="5">GBPy7</strain>
    </source>
</reference>
<protein>
    <recommendedName>
        <fullName evidence="3">GGDEF domain-containing protein</fullName>
    </recommendedName>
</protein>
<organism evidence="4 5">
    <name type="scientific">Aliidiomarina iranensis</name>
    <dbReference type="NCBI Taxonomy" id="1434071"/>
    <lineage>
        <taxon>Bacteria</taxon>
        <taxon>Pseudomonadati</taxon>
        <taxon>Pseudomonadota</taxon>
        <taxon>Gammaproteobacteria</taxon>
        <taxon>Alteromonadales</taxon>
        <taxon>Idiomarinaceae</taxon>
        <taxon>Aliidiomarina</taxon>
    </lineage>
</organism>
<keyword evidence="5" id="KW-1185">Reference proteome</keyword>
<feature type="transmembrane region" description="Helical" evidence="2">
    <location>
        <begin position="150"/>
        <end position="174"/>
    </location>
</feature>
<evidence type="ECO:0000313" key="5">
    <source>
        <dbReference type="Proteomes" id="UP000288395"/>
    </source>
</evidence>
<dbReference type="NCBIfam" id="TIGR00254">
    <property type="entry name" value="GGDEF"/>
    <property type="match status" value="1"/>
</dbReference>
<dbReference type="InterPro" id="IPR000160">
    <property type="entry name" value="GGDEF_dom"/>
</dbReference>
<feature type="transmembrane region" description="Helical" evidence="2">
    <location>
        <begin position="121"/>
        <end position="138"/>
    </location>
</feature>
<name>A0A432W211_9GAMM</name>
<evidence type="ECO:0000313" key="4">
    <source>
        <dbReference type="EMBL" id="RUO23264.1"/>
    </source>
</evidence>
<keyword evidence="2" id="KW-0812">Transmembrane</keyword>
<dbReference type="OrthoDB" id="9813903at2"/>
<dbReference type="Pfam" id="PF00990">
    <property type="entry name" value="GGDEF"/>
    <property type="match status" value="1"/>
</dbReference>
<dbReference type="Gene3D" id="3.30.70.270">
    <property type="match status" value="1"/>
</dbReference>